<name>A0A8S5MIH7_9CAUD</name>
<accession>A0A8S5MIH7</accession>
<dbReference type="EMBL" id="BK014911">
    <property type="protein sequence ID" value="DAD82042.1"/>
    <property type="molecule type" value="Genomic_DNA"/>
</dbReference>
<reference evidence="1" key="1">
    <citation type="journal article" date="2021" name="Proc. Natl. Acad. Sci. U.S.A.">
        <title>A Catalog of Tens of Thousands of Viruses from Human Metagenomes Reveals Hidden Associations with Chronic Diseases.</title>
        <authorList>
            <person name="Tisza M.J."/>
            <person name="Buck C.B."/>
        </authorList>
    </citation>
    <scope>NUCLEOTIDE SEQUENCE</scope>
    <source>
        <strain evidence="1">CtkL634</strain>
    </source>
</reference>
<evidence type="ECO:0000313" key="1">
    <source>
        <dbReference type="EMBL" id="DAD82042.1"/>
    </source>
</evidence>
<sequence>MTNFHGLKRFSTKTILFLKNCTGATGKGDEYVG</sequence>
<protein>
    <submittedName>
        <fullName evidence="1">Uncharacterized protein</fullName>
    </submittedName>
</protein>
<organism evidence="1">
    <name type="scientific">Siphoviridae sp. ctkL634</name>
    <dbReference type="NCBI Taxonomy" id="2826442"/>
    <lineage>
        <taxon>Viruses</taxon>
        <taxon>Duplodnaviria</taxon>
        <taxon>Heunggongvirae</taxon>
        <taxon>Uroviricota</taxon>
        <taxon>Caudoviricetes</taxon>
    </lineage>
</organism>
<proteinExistence type="predicted"/>